<proteinExistence type="predicted"/>
<feature type="transmembrane region" description="Helical" evidence="1">
    <location>
        <begin position="386"/>
        <end position="405"/>
    </location>
</feature>
<comment type="caution">
    <text evidence="2">The sequence shown here is derived from an EMBL/GenBank/DDBJ whole genome shotgun (WGS) entry which is preliminary data.</text>
</comment>
<organism evidence="2 3">
    <name type="scientific">Prosthecobacter fusiformis</name>
    <dbReference type="NCBI Taxonomy" id="48464"/>
    <lineage>
        <taxon>Bacteria</taxon>
        <taxon>Pseudomonadati</taxon>
        <taxon>Verrucomicrobiota</taxon>
        <taxon>Verrucomicrobiia</taxon>
        <taxon>Verrucomicrobiales</taxon>
        <taxon>Verrucomicrobiaceae</taxon>
        <taxon>Prosthecobacter</taxon>
    </lineage>
</organism>
<reference evidence="2 3" key="1">
    <citation type="submission" date="2019-03" db="EMBL/GenBank/DDBJ databases">
        <title>Genomic Encyclopedia of Archaeal and Bacterial Type Strains, Phase II (KMG-II): from individual species to whole genera.</title>
        <authorList>
            <person name="Goeker M."/>
        </authorList>
    </citation>
    <scope>NUCLEOTIDE SEQUENCE [LARGE SCALE GENOMIC DNA]</scope>
    <source>
        <strain evidence="2 3">ATCC 25309</strain>
    </source>
</reference>
<feature type="transmembrane region" description="Helical" evidence="1">
    <location>
        <begin position="411"/>
        <end position="430"/>
    </location>
</feature>
<dbReference type="Proteomes" id="UP000295662">
    <property type="component" value="Unassembled WGS sequence"/>
</dbReference>
<protein>
    <submittedName>
        <fullName evidence="2">Uncharacterized protein</fullName>
    </submittedName>
</protein>
<name>A0A4V3FED8_9BACT</name>
<dbReference type="EMBL" id="SOCA01000008">
    <property type="protein sequence ID" value="TDU66583.1"/>
    <property type="molecule type" value="Genomic_DNA"/>
</dbReference>
<feature type="transmembrane region" description="Helical" evidence="1">
    <location>
        <begin position="162"/>
        <end position="183"/>
    </location>
</feature>
<feature type="transmembrane region" description="Helical" evidence="1">
    <location>
        <begin position="557"/>
        <end position="580"/>
    </location>
</feature>
<keyword evidence="3" id="KW-1185">Reference proteome</keyword>
<feature type="transmembrane region" description="Helical" evidence="1">
    <location>
        <begin position="504"/>
        <end position="530"/>
    </location>
</feature>
<evidence type="ECO:0000313" key="2">
    <source>
        <dbReference type="EMBL" id="TDU66583.1"/>
    </source>
</evidence>
<evidence type="ECO:0000256" key="1">
    <source>
        <dbReference type="SAM" id="Phobius"/>
    </source>
</evidence>
<dbReference type="RefSeq" id="WP_133796679.1">
    <property type="nucleotide sequence ID" value="NZ_SOCA01000008.1"/>
</dbReference>
<feature type="transmembrane region" description="Helical" evidence="1">
    <location>
        <begin position="231"/>
        <end position="260"/>
    </location>
</feature>
<feature type="transmembrane region" description="Helical" evidence="1">
    <location>
        <begin position="190"/>
        <end position="211"/>
    </location>
</feature>
<evidence type="ECO:0000313" key="3">
    <source>
        <dbReference type="Proteomes" id="UP000295662"/>
    </source>
</evidence>
<feature type="transmembrane region" description="Helical" evidence="1">
    <location>
        <begin position="128"/>
        <end position="150"/>
    </location>
</feature>
<feature type="transmembrane region" description="Helical" evidence="1">
    <location>
        <begin position="71"/>
        <end position="92"/>
    </location>
</feature>
<gene>
    <name evidence="2" type="ORF">EI77_03678</name>
</gene>
<accession>A0A4V3FED8</accession>
<keyword evidence="1" id="KW-0812">Transmembrane</keyword>
<feature type="transmembrane region" description="Helical" evidence="1">
    <location>
        <begin position="46"/>
        <end position="65"/>
    </location>
</feature>
<keyword evidence="1" id="KW-1133">Transmembrane helix</keyword>
<feature type="transmembrane region" description="Helical" evidence="1">
    <location>
        <begin position="472"/>
        <end position="492"/>
    </location>
</feature>
<keyword evidence="1" id="KW-0472">Membrane</keyword>
<sequence>MNPLWDKATVRSLARAVRQTSPDDWKASRTRSTRGWFSRKAWGERFWAVTSLILIGVFMCVDTLLDKPQMMALPAACGLIALNFLGLGLIAAQRIFSHDVPDVQPLVNTPAQGRQVYVYVLFLIQKRAWIKCLSLIIIGSTPMLLMRVIVTDTLTWETAAQAIAGGTLIVGSSLAFGVLLLMLPSPLDRIFRVFFGAFMLLLSWQFLRLFIRPLSSPVFIGENAQFLPQAQIVQWVLGGAFPTGPVLGCAGALLLAVFFITHHLRDRGHAFADEAPADGLEWRAETYAAQAIRQWHHGIHDSAYKDEESTEIGDETGHFPEDESVPLLVHPDAPREHATPVSEEFRTAIATRCREILQTNGPGCPLEKSLWPLAPESTQMKTAWKMALYTGISVPLLAEATAWLPDMWREQHGIWFILAAFLLLVINLGFTRMALPYSVPLTLSQWVRLPVDPAIHARHFFACQRRHLLQRFLLLLMIVAVIATTSLLWIGLRSIVGITTQGPLTLASFIHGELSLVTLTFMLFVGALAIRYVETMKFFRVFFTFIEWRGFWKRISLFYGFMLLISAAALLSATGIAIFLSATEISQGRHWITLPACLLMSEAVHQLNVWLALQAARRGRGDWNGDAP</sequence>
<dbReference type="AlphaFoldDB" id="A0A4V3FED8"/>
<feature type="transmembrane region" description="Helical" evidence="1">
    <location>
        <begin position="592"/>
        <end position="613"/>
    </location>
</feature>